<dbReference type="PANTHER" id="PTHR39583">
    <property type="entry name" value="TYPE II SECRETION SYSTEM PROTEIN J-RELATED"/>
    <property type="match status" value="1"/>
</dbReference>
<feature type="compositionally biased region" description="Low complexity" evidence="8">
    <location>
        <begin position="194"/>
        <end position="210"/>
    </location>
</feature>
<evidence type="ECO:0000256" key="2">
    <source>
        <dbReference type="ARBA" id="ARBA00022475"/>
    </source>
</evidence>
<dbReference type="eggNOG" id="COG4795">
    <property type="taxonomic scope" value="Bacteria"/>
</dbReference>
<feature type="region of interest" description="Disordered" evidence="8">
    <location>
        <begin position="184"/>
        <end position="210"/>
    </location>
</feature>
<evidence type="ECO:0000313" key="11">
    <source>
        <dbReference type="Proteomes" id="UP000019805"/>
    </source>
</evidence>
<evidence type="ECO:0000256" key="6">
    <source>
        <dbReference type="ARBA" id="ARBA00022989"/>
    </source>
</evidence>
<keyword evidence="6 9" id="KW-1133">Transmembrane helix</keyword>
<evidence type="ECO:0000256" key="5">
    <source>
        <dbReference type="ARBA" id="ARBA00022692"/>
    </source>
</evidence>
<sequence length="242" mass="25950">MSMPGRPRRAHGRPRHAGRPAGAAPGAQRGFTLIEVLVALVLLALLGLIAWRGLDAVQRVSGRLDARAEETLSLVRAWGQLERDLRRHAGEDVLPAWRAAEGGPDRAGLAFPAPGVAWARASGLLLVRSTDDGRWQRLHWYVNQGVLYRAAGAPSDRLPLPGPTDAVAVLDGLRAWSLREWRHGQGWTDPQAPPADASGAGRGAARPGTDAAQAMATVGLEIVLLRQEAGEQRAYRKVVVLP</sequence>
<dbReference type="STRING" id="1437824.BN940_09241"/>
<dbReference type="Proteomes" id="UP000019805">
    <property type="component" value="Chromosome"/>
</dbReference>
<dbReference type="GO" id="GO:0015628">
    <property type="term" value="P:protein secretion by the type II secretion system"/>
    <property type="evidence" value="ECO:0007669"/>
    <property type="project" value="TreeGrafter"/>
</dbReference>
<feature type="compositionally biased region" description="Basic residues" evidence="8">
    <location>
        <begin position="1"/>
        <end position="18"/>
    </location>
</feature>
<dbReference type="AlphaFoldDB" id="W8WXL0"/>
<dbReference type="KEGG" id="cdn:BN940_09241"/>
<keyword evidence="3" id="KW-0488">Methylation</keyword>
<name>W8WXL0_CASD6</name>
<dbReference type="PROSITE" id="PS00409">
    <property type="entry name" value="PROKAR_NTER_METHYL"/>
    <property type="match status" value="1"/>
</dbReference>
<dbReference type="GO" id="GO:0005886">
    <property type="term" value="C:plasma membrane"/>
    <property type="evidence" value="ECO:0007669"/>
    <property type="project" value="UniProtKB-SubCell"/>
</dbReference>
<keyword evidence="4" id="KW-0997">Cell inner membrane</keyword>
<accession>W8WXL0</accession>
<dbReference type="InterPro" id="IPR051621">
    <property type="entry name" value="T2SS_protein_J"/>
</dbReference>
<keyword evidence="7 9" id="KW-0472">Membrane</keyword>
<keyword evidence="5 9" id="KW-0812">Transmembrane</keyword>
<evidence type="ECO:0000313" key="10">
    <source>
        <dbReference type="EMBL" id="CDM24309.1"/>
    </source>
</evidence>
<dbReference type="SUPFAM" id="SSF54523">
    <property type="entry name" value="Pili subunits"/>
    <property type="match status" value="1"/>
</dbReference>
<evidence type="ECO:0000256" key="3">
    <source>
        <dbReference type="ARBA" id="ARBA00022481"/>
    </source>
</evidence>
<dbReference type="NCBIfam" id="TIGR02532">
    <property type="entry name" value="IV_pilin_GFxxxE"/>
    <property type="match status" value="1"/>
</dbReference>
<keyword evidence="11" id="KW-1185">Reference proteome</keyword>
<proteinExistence type="predicted"/>
<dbReference type="InterPro" id="IPR045584">
    <property type="entry name" value="Pilin-like"/>
</dbReference>
<organism evidence="10 11">
    <name type="scientific">Castellaniella defragrans (strain DSM 12143 / CCUG 39792 / 65Phen)</name>
    <name type="common">Alcaligenes defragrans</name>
    <dbReference type="NCBI Taxonomy" id="1437824"/>
    <lineage>
        <taxon>Bacteria</taxon>
        <taxon>Pseudomonadati</taxon>
        <taxon>Pseudomonadota</taxon>
        <taxon>Betaproteobacteria</taxon>
        <taxon>Burkholderiales</taxon>
        <taxon>Alcaligenaceae</taxon>
        <taxon>Castellaniella</taxon>
    </lineage>
</organism>
<evidence type="ECO:0000256" key="7">
    <source>
        <dbReference type="ARBA" id="ARBA00023136"/>
    </source>
</evidence>
<dbReference type="PANTHER" id="PTHR39583:SF2">
    <property type="entry name" value="TYPE II SECRETION SYSTEM PROTEIN J"/>
    <property type="match status" value="1"/>
</dbReference>
<dbReference type="Pfam" id="PF07963">
    <property type="entry name" value="N_methyl"/>
    <property type="match status" value="1"/>
</dbReference>
<dbReference type="EMBL" id="HG916765">
    <property type="protein sequence ID" value="CDM24309.1"/>
    <property type="molecule type" value="Genomic_DNA"/>
</dbReference>
<evidence type="ECO:0000256" key="8">
    <source>
        <dbReference type="SAM" id="MobiDB-lite"/>
    </source>
</evidence>
<gene>
    <name evidence="10" type="ORF">BN940_09241</name>
</gene>
<dbReference type="RefSeq" id="WP_158386255.1">
    <property type="nucleotide sequence ID" value="NZ_HG916765.1"/>
</dbReference>
<reference evidence="10 11" key="1">
    <citation type="journal article" date="2014" name="BMC Microbiol.">
        <title>The oxygen-independent metabolism of cyclic monoterpenes in Castellaniella defragrans 65Phen.</title>
        <authorList>
            <person name="Petasch J."/>
            <person name="Disch E.M."/>
            <person name="Markert S."/>
            <person name="Becher D."/>
            <person name="Schweder T."/>
            <person name="Huttel B."/>
            <person name="Reinhardt R."/>
            <person name="Harder J."/>
        </authorList>
    </citation>
    <scope>NUCLEOTIDE SEQUENCE [LARGE SCALE GENOMIC DNA]</scope>
    <source>
        <strain evidence="10">65Phen</strain>
    </source>
</reference>
<dbReference type="OrthoDB" id="9151668at2"/>
<evidence type="ECO:0000256" key="4">
    <source>
        <dbReference type="ARBA" id="ARBA00022519"/>
    </source>
</evidence>
<evidence type="ECO:0000256" key="1">
    <source>
        <dbReference type="ARBA" id="ARBA00004377"/>
    </source>
</evidence>
<dbReference type="HOGENOM" id="CLU_117074_0_0_4"/>
<comment type="subcellular location">
    <subcellularLocation>
        <location evidence="1">Cell inner membrane</location>
        <topology evidence="1">Single-pass membrane protein</topology>
    </subcellularLocation>
</comment>
<feature type="region of interest" description="Disordered" evidence="8">
    <location>
        <begin position="1"/>
        <end position="24"/>
    </location>
</feature>
<feature type="transmembrane region" description="Helical" evidence="9">
    <location>
        <begin position="31"/>
        <end position="51"/>
    </location>
</feature>
<evidence type="ECO:0000256" key="9">
    <source>
        <dbReference type="SAM" id="Phobius"/>
    </source>
</evidence>
<protein>
    <submittedName>
        <fullName evidence="10">General secretion pathway protein J</fullName>
    </submittedName>
</protein>
<dbReference type="InterPro" id="IPR012902">
    <property type="entry name" value="N_methyl_site"/>
</dbReference>
<keyword evidence="2" id="KW-1003">Cell membrane</keyword>